<dbReference type="OrthoDB" id="62952at2759"/>
<dbReference type="RefSeq" id="XP_047765166.1">
    <property type="nucleotide sequence ID" value="XM_047910355.1"/>
</dbReference>
<organism evidence="1 2">
    <name type="scientific">Passalora fulva</name>
    <name type="common">Tomato leaf mold</name>
    <name type="synonym">Cladosporium fulvum</name>
    <dbReference type="NCBI Taxonomy" id="5499"/>
    <lineage>
        <taxon>Eukaryota</taxon>
        <taxon>Fungi</taxon>
        <taxon>Dikarya</taxon>
        <taxon>Ascomycota</taxon>
        <taxon>Pezizomycotina</taxon>
        <taxon>Dothideomycetes</taxon>
        <taxon>Dothideomycetidae</taxon>
        <taxon>Mycosphaerellales</taxon>
        <taxon>Mycosphaerellaceae</taxon>
        <taxon>Fulvia</taxon>
    </lineage>
</organism>
<name>A0A9Q8USI2_PASFU</name>
<gene>
    <name evidence="1" type="ORF">CLAFUR5_11207</name>
</gene>
<dbReference type="PANTHER" id="PTHR42085:SF1">
    <property type="entry name" value="F-BOX DOMAIN-CONTAINING PROTEIN"/>
    <property type="match status" value="1"/>
</dbReference>
<evidence type="ECO:0000313" key="1">
    <source>
        <dbReference type="EMBL" id="UJO20800.1"/>
    </source>
</evidence>
<proteinExistence type="predicted"/>
<keyword evidence="2" id="KW-1185">Reference proteome</keyword>
<dbReference type="Proteomes" id="UP000756132">
    <property type="component" value="Chromosome 8"/>
</dbReference>
<sequence length="211" mass="23936">MVQPQAATMPPAAEPAPKATLFTIPQELRDLIYEYTFADDHVNIPETFSRSDSKPKHAALLATCKQIHREASPYYFKLTTFYIDQSKASTAWYGGLSFANRRKIRHLRCITPYARDTVLAHDIFVHSAQEKAERTMESAGLNAHYALCRTAQAFIAARCPLRTRFSFNAVGVPVGQAGCPIKIRLDMWDGKQKWSRWTESPLFEQCPPWKG</sequence>
<dbReference type="InterPro" id="IPR038883">
    <property type="entry name" value="AN11006-like"/>
</dbReference>
<reference evidence="1" key="1">
    <citation type="submission" date="2021-12" db="EMBL/GenBank/DDBJ databases">
        <authorList>
            <person name="Zaccaron A."/>
            <person name="Stergiopoulos I."/>
        </authorList>
    </citation>
    <scope>NUCLEOTIDE SEQUENCE</scope>
    <source>
        <strain evidence="1">Race5_Kim</strain>
    </source>
</reference>
<reference evidence="1" key="2">
    <citation type="journal article" date="2022" name="Microb. Genom.">
        <title>A chromosome-scale genome assembly of the tomato pathogen Cladosporium fulvum reveals a compartmentalized genome architecture and the presence of a dispensable chromosome.</title>
        <authorList>
            <person name="Zaccaron A.Z."/>
            <person name="Chen L.H."/>
            <person name="Samaras A."/>
            <person name="Stergiopoulos I."/>
        </authorList>
    </citation>
    <scope>NUCLEOTIDE SEQUENCE</scope>
    <source>
        <strain evidence="1">Race5_Kim</strain>
    </source>
</reference>
<dbReference type="AlphaFoldDB" id="A0A9Q8USI2"/>
<dbReference type="PANTHER" id="PTHR42085">
    <property type="entry name" value="F-BOX DOMAIN-CONTAINING PROTEIN"/>
    <property type="match status" value="1"/>
</dbReference>
<dbReference type="EMBL" id="CP090170">
    <property type="protein sequence ID" value="UJO20800.1"/>
    <property type="molecule type" value="Genomic_DNA"/>
</dbReference>
<evidence type="ECO:0000313" key="2">
    <source>
        <dbReference type="Proteomes" id="UP000756132"/>
    </source>
</evidence>
<protein>
    <submittedName>
        <fullName evidence="1">Uncharacterized protein</fullName>
    </submittedName>
</protein>
<dbReference type="KEGG" id="ffu:CLAFUR5_11207"/>
<dbReference type="GeneID" id="71991085"/>
<accession>A0A9Q8USI2</accession>